<evidence type="ECO:0000259" key="5">
    <source>
        <dbReference type="PROSITE" id="PS51387"/>
    </source>
</evidence>
<dbReference type="Gene3D" id="3.30.43.10">
    <property type="entry name" value="Uridine Diphospho-n-acetylenolpyruvylglucosamine Reductase, domain 2"/>
    <property type="match status" value="1"/>
</dbReference>
<protein>
    <submittedName>
        <fullName evidence="6">FAD-dependent monooxygenase CTB5</fullName>
    </submittedName>
</protein>
<dbReference type="Pfam" id="PF01565">
    <property type="entry name" value="FAD_binding_4"/>
    <property type="match status" value="1"/>
</dbReference>
<dbReference type="InterPro" id="IPR036318">
    <property type="entry name" value="FAD-bd_PCMH-like_sf"/>
</dbReference>
<evidence type="ECO:0000313" key="7">
    <source>
        <dbReference type="Proteomes" id="UP000517252"/>
    </source>
</evidence>
<proteinExistence type="inferred from homology"/>
<dbReference type="OrthoDB" id="2151789at2759"/>
<evidence type="ECO:0000256" key="4">
    <source>
        <dbReference type="ARBA" id="ARBA00023002"/>
    </source>
</evidence>
<dbReference type="InterPro" id="IPR016166">
    <property type="entry name" value="FAD-bd_PCMH"/>
</dbReference>
<dbReference type="Gene3D" id="3.30.465.10">
    <property type="match status" value="1"/>
</dbReference>
<gene>
    <name evidence="6" type="ORF">TASIC1_0012023500</name>
</gene>
<dbReference type="PROSITE" id="PS51387">
    <property type="entry name" value="FAD_PCMH"/>
    <property type="match status" value="1"/>
</dbReference>
<dbReference type="GO" id="GO:0071949">
    <property type="term" value="F:FAD binding"/>
    <property type="evidence" value="ECO:0007669"/>
    <property type="project" value="InterPro"/>
</dbReference>
<name>A0A6V8R4L6_TRIAP</name>
<dbReference type="SUPFAM" id="SSF56176">
    <property type="entry name" value="FAD-binding/transporter-associated domain-like"/>
    <property type="match status" value="1"/>
</dbReference>
<sequence>MSSTATIDAGRKTALILRDKLGADKVILPNDAHPDLGKYGTNFYFIAQSSQIAPACRVLPINVTDVSETIRIVREAGATFAVKAGGHCPYPSGTNAENGITIDLSRLKDMTVSDDRKSVVVGAGCRFGELYHKLEAHGLGCVGGRISSVGVSGLTMGGGISFFSSERGLACDNVISYELVLANGEVLNVTKKSHPDLFWGMRGAGITFGIVTRLELKTFDLGEIWGGASAFAHEYETAIFDAFNKFVHTNQDPLAEAFLIATDMVKDGNSVYTMVMSHSNPQSGTPSAFDDFKCLTPLFSSTQTRTLKNFCDEMDSQNESGFRYRTTSMSVKCHLSTLRQIAAIHDESVALLKDCAGFVPSLLYQPLLEAMLPRDNVGNALGIKPEDTPLIDISLLWRWTDIQHDKQISQVADQFVEKVEKAAQANGTFHRYQYLNYATGHQDVYGGYGEENRKRLLEISSKYDPDGLMPKLRPGIIQLSGSQKT</sequence>
<dbReference type="PANTHER" id="PTHR42973">
    <property type="entry name" value="BINDING OXIDOREDUCTASE, PUTATIVE (AFU_ORTHOLOGUE AFUA_1G17690)-RELATED"/>
    <property type="match status" value="1"/>
</dbReference>
<keyword evidence="6" id="KW-0503">Monooxygenase</keyword>
<comment type="similarity">
    <text evidence="1">Belongs to the oxygen-dependent FAD-linked oxidoreductase family.</text>
</comment>
<dbReference type="AlphaFoldDB" id="A0A6V8R4L6"/>
<evidence type="ECO:0000313" key="6">
    <source>
        <dbReference type="EMBL" id="GFP59232.1"/>
    </source>
</evidence>
<dbReference type="InterPro" id="IPR016167">
    <property type="entry name" value="FAD-bd_PCMH_sub1"/>
</dbReference>
<dbReference type="InterPro" id="IPR006094">
    <property type="entry name" value="Oxid_FAD_bind_N"/>
</dbReference>
<dbReference type="PANTHER" id="PTHR42973:SF13">
    <property type="entry name" value="FAD-BINDING PCMH-TYPE DOMAIN-CONTAINING PROTEIN"/>
    <property type="match status" value="1"/>
</dbReference>
<evidence type="ECO:0000256" key="3">
    <source>
        <dbReference type="ARBA" id="ARBA00022827"/>
    </source>
</evidence>
<comment type="caution">
    <text evidence="6">The sequence shown here is derived from an EMBL/GenBank/DDBJ whole genome shotgun (WGS) entry which is preliminary data.</text>
</comment>
<dbReference type="InterPro" id="IPR050416">
    <property type="entry name" value="FAD-linked_Oxidoreductase"/>
</dbReference>
<dbReference type="Proteomes" id="UP000517252">
    <property type="component" value="Unassembled WGS sequence"/>
</dbReference>
<keyword evidence="3" id="KW-0274">FAD</keyword>
<organism evidence="6 7">
    <name type="scientific">Trichoderma asperellum</name>
    <name type="common">Filamentous fungus</name>
    <dbReference type="NCBI Taxonomy" id="101201"/>
    <lineage>
        <taxon>Eukaryota</taxon>
        <taxon>Fungi</taxon>
        <taxon>Dikarya</taxon>
        <taxon>Ascomycota</taxon>
        <taxon>Pezizomycotina</taxon>
        <taxon>Sordariomycetes</taxon>
        <taxon>Hypocreomycetidae</taxon>
        <taxon>Hypocreales</taxon>
        <taxon>Hypocreaceae</taxon>
        <taxon>Trichoderma</taxon>
    </lineage>
</organism>
<keyword evidence="2" id="KW-0285">Flavoprotein</keyword>
<dbReference type="Gene3D" id="3.40.462.20">
    <property type="match status" value="1"/>
</dbReference>
<evidence type="ECO:0000256" key="2">
    <source>
        <dbReference type="ARBA" id="ARBA00022630"/>
    </source>
</evidence>
<reference evidence="6 7" key="1">
    <citation type="submission" date="2020-07" db="EMBL/GenBank/DDBJ databases">
        <title>Trichoderma asperellum IC-1 whole genome shotgun sequence.</title>
        <authorList>
            <person name="Kanamasa S."/>
            <person name="Takahashi H."/>
        </authorList>
    </citation>
    <scope>NUCLEOTIDE SEQUENCE [LARGE SCALE GENOMIC DNA]</scope>
    <source>
        <strain evidence="6 7">IC-1</strain>
    </source>
</reference>
<keyword evidence="4" id="KW-0560">Oxidoreductase</keyword>
<dbReference type="EMBL" id="BLZH01000012">
    <property type="protein sequence ID" value="GFP59232.1"/>
    <property type="molecule type" value="Genomic_DNA"/>
</dbReference>
<feature type="domain" description="FAD-binding PCMH-type" evidence="5">
    <location>
        <begin position="50"/>
        <end position="221"/>
    </location>
</feature>
<dbReference type="InterPro" id="IPR016169">
    <property type="entry name" value="FAD-bd_PCMH_sub2"/>
</dbReference>
<evidence type="ECO:0000256" key="1">
    <source>
        <dbReference type="ARBA" id="ARBA00005466"/>
    </source>
</evidence>
<accession>A0A6V8R4L6</accession>
<dbReference type="GO" id="GO:0004497">
    <property type="term" value="F:monooxygenase activity"/>
    <property type="evidence" value="ECO:0007669"/>
    <property type="project" value="UniProtKB-KW"/>
</dbReference>